<dbReference type="Proteomes" id="UP000675121">
    <property type="component" value="Unassembled WGS sequence"/>
</dbReference>
<feature type="transmembrane region" description="Helical" evidence="3">
    <location>
        <begin position="15"/>
        <end position="35"/>
    </location>
</feature>
<evidence type="ECO:0000313" key="6">
    <source>
        <dbReference type="EMBL" id="CAE6934998.1"/>
    </source>
</evidence>
<evidence type="ECO:0000313" key="7">
    <source>
        <dbReference type="Proteomes" id="UP000675121"/>
    </source>
</evidence>
<dbReference type="SUPFAM" id="SSF158472">
    <property type="entry name" value="HAMP domain-like"/>
    <property type="match status" value="1"/>
</dbReference>
<dbReference type="GO" id="GO:0007165">
    <property type="term" value="P:signal transduction"/>
    <property type="evidence" value="ECO:0007669"/>
    <property type="project" value="InterPro"/>
</dbReference>
<feature type="domain" description="GGDEF" evidence="5">
    <location>
        <begin position="449"/>
        <end position="584"/>
    </location>
</feature>
<name>A0A9N8N865_9BURK</name>
<dbReference type="EMBL" id="CAJNAS010000016">
    <property type="protein sequence ID" value="CAE6934998.1"/>
    <property type="molecule type" value="Genomic_DNA"/>
</dbReference>
<dbReference type="PROSITE" id="PS50885">
    <property type="entry name" value="HAMP"/>
    <property type="match status" value="1"/>
</dbReference>
<keyword evidence="3" id="KW-1133">Transmembrane helix</keyword>
<dbReference type="PANTHER" id="PTHR45138">
    <property type="entry name" value="REGULATORY COMPONENTS OF SENSORY TRANSDUCTION SYSTEM"/>
    <property type="match status" value="1"/>
</dbReference>
<evidence type="ECO:0000256" key="1">
    <source>
        <dbReference type="ARBA" id="ARBA00012528"/>
    </source>
</evidence>
<reference evidence="6" key="1">
    <citation type="submission" date="2021-02" db="EMBL/GenBank/DDBJ databases">
        <authorList>
            <person name="Vanwijnsberghe S."/>
        </authorList>
    </citation>
    <scope>NUCLEOTIDE SEQUENCE</scope>
    <source>
        <strain evidence="6">R-70211</strain>
    </source>
</reference>
<dbReference type="Gene3D" id="6.10.340.10">
    <property type="match status" value="1"/>
</dbReference>
<dbReference type="EC" id="2.7.7.65" evidence="1"/>
<dbReference type="Gene3D" id="3.30.70.270">
    <property type="match status" value="1"/>
</dbReference>
<dbReference type="SUPFAM" id="SSF55073">
    <property type="entry name" value="Nucleotide cyclase"/>
    <property type="match status" value="1"/>
</dbReference>
<gene>
    <name evidence="6" type="ORF">R70211_05337</name>
</gene>
<evidence type="ECO:0000256" key="3">
    <source>
        <dbReference type="SAM" id="Phobius"/>
    </source>
</evidence>
<dbReference type="InterPro" id="IPR043128">
    <property type="entry name" value="Rev_trsase/Diguanyl_cyclase"/>
</dbReference>
<dbReference type="PROSITE" id="PS50887">
    <property type="entry name" value="GGDEF"/>
    <property type="match status" value="1"/>
</dbReference>
<keyword evidence="3" id="KW-0812">Transmembrane</keyword>
<dbReference type="SMART" id="SM00267">
    <property type="entry name" value="GGDEF"/>
    <property type="match status" value="1"/>
</dbReference>
<dbReference type="Pfam" id="PF00990">
    <property type="entry name" value="GGDEF"/>
    <property type="match status" value="1"/>
</dbReference>
<dbReference type="InterPro" id="IPR029787">
    <property type="entry name" value="Nucleotide_cyclase"/>
</dbReference>
<dbReference type="GO" id="GO:0016020">
    <property type="term" value="C:membrane"/>
    <property type="evidence" value="ECO:0007669"/>
    <property type="project" value="InterPro"/>
</dbReference>
<evidence type="ECO:0000256" key="2">
    <source>
        <dbReference type="ARBA" id="ARBA00034247"/>
    </source>
</evidence>
<dbReference type="InterPro" id="IPR003660">
    <property type="entry name" value="HAMP_dom"/>
</dbReference>
<dbReference type="AlphaFoldDB" id="A0A9N8N865"/>
<comment type="caution">
    <text evidence="6">The sequence shown here is derived from an EMBL/GenBank/DDBJ whole genome shotgun (WGS) entry which is preliminary data.</text>
</comment>
<protein>
    <recommendedName>
        <fullName evidence="1">diguanylate cyclase</fullName>
        <ecNumber evidence="1">2.7.7.65</ecNumber>
    </recommendedName>
</protein>
<dbReference type="RefSeq" id="WP_236078481.1">
    <property type="nucleotide sequence ID" value="NZ_CAJNAS010000016.1"/>
</dbReference>
<keyword evidence="7" id="KW-1185">Reference proteome</keyword>
<organism evidence="6 7">
    <name type="scientific">Paraburkholderia domus</name>
    <dbReference type="NCBI Taxonomy" id="2793075"/>
    <lineage>
        <taxon>Bacteria</taxon>
        <taxon>Pseudomonadati</taxon>
        <taxon>Pseudomonadota</taxon>
        <taxon>Betaproteobacteria</taxon>
        <taxon>Burkholderiales</taxon>
        <taxon>Burkholderiaceae</taxon>
        <taxon>Paraburkholderia</taxon>
    </lineage>
</organism>
<dbReference type="InterPro" id="IPR000160">
    <property type="entry name" value="GGDEF_dom"/>
</dbReference>
<proteinExistence type="predicted"/>
<dbReference type="GO" id="GO:0052621">
    <property type="term" value="F:diguanylate cyclase activity"/>
    <property type="evidence" value="ECO:0007669"/>
    <property type="project" value="UniProtKB-EC"/>
</dbReference>
<dbReference type="CDD" id="cd01949">
    <property type="entry name" value="GGDEF"/>
    <property type="match status" value="1"/>
</dbReference>
<evidence type="ECO:0000259" key="5">
    <source>
        <dbReference type="PROSITE" id="PS50887"/>
    </source>
</evidence>
<dbReference type="FunFam" id="3.30.70.270:FF:000001">
    <property type="entry name" value="Diguanylate cyclase domain protein"/>
    <property type="match status" value="1"/>
</dbReference>
<accession>A0A9N8N865</accession>
<dbReference type="SMART" id="SM00304">
    <property type="entry name" value="HAMP"/>
    <property type="match status" value="1"/>
</dbReference>
<dbReference type="NCBIfam" id="TIGR00254">
    <property type="entry name" value="GGDEF"/>
    <property type="match status" value="1"/>
</dbReference>
<comment type="catalytic activity">
    <reaction evidence="2">
        <text>2 GTP = 3',3'-c-di-GMP + 2 diphosphate</text>
        <dbReference type="Rhea" id="RHEA:24898"/>
        <dbReference type="ChEBI" id="CHEBI:33019"/>
        <dbReference type="ChEBI" id="CHEBI:37565"/>
        <dbReference type="ChEBI" id="CHEBI:58805"/>
        <dbReference type="EC" id="2.7.7.65"/>
    </reaction>
</comment>
<evidence type="ECO:0000259" key="4">
    <source>
        <dbReference type="PROSITE" id="PS50885"/>
    </source>
</evidence>
<sequence length="602" mass="65358">MIRTLFSPMSIDKRFGIAIFIALIPVLTLSGWLLVYEALVYVRANEGLESFRSFRSALLAMEAVSAERGPTNGALGDELPIPAAHAVALQKARHTSDTRIAALIDTLRPAHCSTCMSDFSAMQKVQADLSAARSSVDQLAHRPRAQRGDPALWGAVNRMIGLIPEILPVVTTRMSGVVKGDTDALNCVFVARLTADLREQAGQLGSRFTGALAVHRQLIDDERLAIERTQGRIDQLRAMINTRVSGHPGLSQQLFARMNDQYFGDGLRYVSMVRALASQPDGANISTAEFAENYVPTMRAITDFRDGVLLLAEDEMLRHRRNALLVFLGTGIADALLLAMLMTVAVMFRRHVIGPFVQATHVIDAIARGDLTTDVPASFPREEINGMFNAIRVLKDNSAERVRLEQERLHLITELKTLAETDSLTGLLNRRAFESRACAMCVEAEHAGTQLAMVMFDVDHFKRINDTHGHAAGDDALRIVAELCRGNWRQSDLVARIGGEEFAVLTQVQTVAQAVDMAQRLRCEIEEAVVPVMAGGSCLMTASFGISFSSNGEGADVVSLLRRADRMLYAAKTSGRNRVVADGGTTASEGPAGCEEACAGGG</sequence>
<dbReference type="PANTHER" id="PTHR45138:SF9">
    <property type="entry name" value="DIGUANYLATE CYCLASE DGCM-RELATED"/>
    <property type="match status" value="1"/>
</dbReference>
<feature type="transmembrane region" description="Helical" evidence="3">
    <location>
        <begin position="324"/>
        <end position="348"/>
    </location>
</feature>
<feature type="domain" description="HAMP" evidence="4">
    <location>
        <begin position="350"/>
        <end position="403"/>
    </location>
</feature>
<dbReference type="InterPro" id="IPR050469">
    <property type="entry name" value="Diguanylate_Cyclase"/>
</dbReference>
<keyword evidence="3" id="KW-0472">Membrane</keyword>